<name>A0A381PL28_9ZZZZ</name>
<dbReference type="AlphaFoldDB" id="A0A381PL28"/>
<sequence>VTSTPTEVVSSFITSIEGRDAAAAVAHLSSQCEYDNVPIGKVHGRKAVLDILDPLLGSCSTVEWPVLRQAAAGNLVFNERLDRFEMAHGWVELEVAGVFEVTNGEITLWRDYFDLATFQNQLPGS</sequence>
<dbReference type="InterPro" id="IPR032710">
    <property type="entry name" value="NTF2-like_dom_sf"/>
</dbReference>
<accession>A0A381PL28</accession>
<gene>
    <name evidence="2" type="ORF">METZ01_LOCUS20600</name>
</gene>
<dbReference type="Gene3D" id="3.10.450.50">
    <property type="match status" value="1"/>
</dbReference>
<reference evidence="2" key="1">
    <citation type="submission" date="2018-05" db="EMBL/GenBank/DDBJ databases">
        <authorList>
            <person name="Lanie J.A."/>
            <person name="Ng W.-L."/>
            <person name="Kazmierczak K.M."/>
            <person name="Andrzejewski T.M."/>
            <person name="Davidsen T.M."/>
            <person name="Wayne K.J."/>
            <person name="Tettelin H."/>
            <person name="Glass J.I."/>
            <person name="Rusch D."/>
            <person name="Podicherti R."/>
            <person name="Tsui H.-C.T."/>
            <person name="Winkler M.E."/>
        </authorList>
    </citation>
    <scope>NUCLEOTIDE SEQUENCE</scope>
</reference>
<dbReference type="Pfam" id="PF07858">
    <property type="entry name" value="LEH"/>
    <property type="match status" value="1"/>
</dbReference>
<dbReference type="EMBL" id="UINC01001019">
    <property type="protein sequence ID" value="SUZ67746.1"/>
    <property type="molecule type" value="Genomic_DNA"/>
</dbReference>
<feature type="domain" description="Limonene-1,2-epoxide hydrolase" evidence="1">
    <location>
        <begin position="5"/>
        <end position="121"/>
    </location>
</feature>
<organism evidence="2">
    <name type="scientific">marine metagenome</name>
    <dbReference type="NCBI Taxonomy" id="408172"/>
    <lineage>
        <taxon>unclassified sequences</taxon>
        <taxon>metagenomes</taxon>
        <taxon>ecological metagenomes</taxon>
    </lineage>
</organism>
<proteinExistence type="predicted"/>
<evidence type="ECO:0000313" key="2">
    <source>
        <dbReference type="EMBL" id="SUZ67746.1"/>
    </source>
</evidence>
<feature type="non-terminal residue" evidence="2">
    <location>
        <position position="1"/>
    </location>
</feature>
<dbReference type="SUPFAM" id="SSF54427">
    <property type="entry name" value="NTF2-like"/>
    <property type="match status" value="1"/>
</dbReference>
<evidence type="ECO:0000259" key="1">
    <source>
        <dbReference type="Pfam" id="PF07858"/>
    </source>
</evidence>
<dbReference type="InterPro" id="IPR013100">
    <property type="entry name" value="LEH"/>
</dbReference>
<protein>
    <recommendedName>
        <fullName evidence="1">Limonene-1,2-epoxide hydrolase domain-containing protein</fullName>
    </recommendedName>
</protein>